<dbReference type="SUPFAM" id="SSF81383">
    <property type="entry name" value="F-box domain"/>
    <property type="match status" value="1"/>
</dbReference>
<accession>A0A8H5AZ75</accession>
<gene>
    <name evidence="1" type="ORF">D9611_008608</name>
</gene>
<dbReference type="EMBL" id="JAACJK010000224">
    <property type="protein sequence ID" value="KAF5313351.1"/>
    <property type="molecule type" value="Genomic_DNA"/>
</dbReference>
<comment type="caution">
    <text evidence="1">The sequence shown here is derived from an EMBL/GenBank/DDBJ whole genome shotgun (WGS) entry which is preliminary data.</text>
</comment>
<protein>
    <recommendedName>
        <fullName evidence="3">F-box domain-containing protein</fullName>
    </recommendedName>
</protein>
<evidence type="ECO:0000313" key="2">
    <source>
        <dbReference type="Proteomes" id="UP000541558"/>
    </source>
</evidence>
<dbReference type="InterPro" id="IPR036047">
    <property type="entry name" value="F-box-like_dom_sf"/>
</dbReference>
<evidence type="ECO:0008006" key="3">
    <source>
        <dbReference type="Google" id="ProtNLM"/>
    </source>
</evidence>
<reference evidence="1 2" key="1">
    <citation type="journal article" date="2020" name="ISME J.">
        <title>Uncovering the hidden diversity of litter-decomposition mechanisms in mushroom-forming fungi.</title>
        <authorList>
            <person name="Floudas D."/>
            <person name="Bentzer J."/>
            <person name="Ahren D."/>
            <person name="Johansson T."/>
            <person name="Persson P."/>
            <person name="Tunlid A."/>
        </authorList>
    </citation>
    <scope>NUCLEOTIDE SEQUENCE [LARGE SCALE GENOMIC DNA]</scope>
    <source>
        <strain evidence="1 2">CBS 175.51</strain>
    </source>
</reference>
<keyword evidence="2" id="KW-1185">Reference proteome</keyword>
<dbReference type="AlphaFoldDB" id="A0A8H5AZ75"/>
<proteinExistence type="predicted"/>
<evidence type="ECO:0000313" key="1">
    <source>
        <dbReference type="EMBL" id="KAF5313351.1"/>
    </source>
</evidence>
<dbReference type="Gene3D" id="1.20.1280.50">
    <property type="match status" value="1"/>
</dbReference>
<dbReference type="Proteomes" id="UP000541558">
    <property type="component" value="Unassembled WGS sequence"/>
</dbReference>
<name>A0A8H5AZ75_9AGAR</name>
<organism evidence="1 2">
    <name type="scientific">Ephemerocybe angulata</name>
    <dbReference type="NCBI Taxonomy" id="980116"/>
    <lineage>
        <taxon>Eukaryota</taxon>
        <taxon>Fungi</taxon>
        <taxon>Dikarya</taxon>
        <taxon>Basidiomycota</taxon>
        <taxon>Agaricomycotina</taxon>
        <taxon>Agaricomycetes</taxon>
        <taxon>Agaricomycetidae</taxon>
        <taxon>Agaricales</taxon>
        <taxon>Agaricineae</taxon>
        <taxon>Psathyrellaceae</taxon>
        <taxon>Ephemerocybe</taxon>
    </lineage>
</organism>
<sequence>MDRGPENGTQFIPCYVDRSPLTTISEEEEAFGVEEALGGEQELGEMSAGILGPVLRDDQVGMDEVIGRVASMDGNDPITLPLIQATVAVTVEEPNIVAGELVSCGSEIAPSITRSETPGFEAEGEHEPLAHIAEIPIDDLEEPRVHDTTGHLPSTSITTVPPEILSRIFFFAVKRSPLDLQRPFNVGALDLLHISHVCSLFREVTLNTPTLWALVPFINHAGCRFLALILKRSKRIPITVFLIEDAALSRFRYRNVCNRLLRSFGRITSLRVEVAEGYGGSNLLAMLSLSAPCLKECIVIFHGHRNVCLDFYIPRGRLAFGGNAPQLRTLHLINCYIHPELCDFPSLITTSISYGGIHKAHDPIPLMSIQEAFDWTHRFVSLQHLTIVDSIQSAEPLDFRDLMDLPPARLPHLKSFAITASPEVCHQIRSILYIPSTCSRVVHIVFLRHDEFRIHDAHRVAAVACAFVPSELVYTICSVDIRVRGSTLSLTGAGGAEVVIAFYTHELNVQLSKLARHFFDILCLPVLAALHKFVSSDIFLCRLWQSLASNLQSMLASVRTLCLSFDTRSTPHILPAFSRALTGVATIVTDNLSAWNYLCFASPSGVMIFPNLQNIEVPLDDNVASTDVNGLATFIQWHGGVDLVSFRVKPQWLGRMGVAGSEEIRCIVATITTNFPPSVALDWVEDQEDVIF</sequence>
<dbReference type="OrthoDB" id="2830401at2759"/>